<dbReference type="AlphaFoldDB" id="A0A7R9M567"/>
<feature type="non-terminal residue" evidence="2">
    <location>
        <position position="234"/>
    </location>
</feature>
<organism evidence="2">
    <name type="scientific">Oppiella nova</name>
    <dbReference type="NCBI Taxonomy" id="334625"/>
    <lineage>
        <taxon>Eukaryota</taxon>
        <taxon>Metazoa</taxon>
        <taxon>Ecdysozoa</taxon>
        <taxon>Arthropoda</taxon>
        <taxon>Chelicerata</taxon>
        <taxon>Arachnida</taxon>
        <taxon>Acari</taxon>
        <taxon>Acariformes</taxon>
        <taxon>Sarcoptiformes</taxon>
        <taxon>Oribatida</taxon>
        <taxon>Brachypylina</taxon>
        <taxon>Oppioidea</taxon>
        <taxon>Oppiidae</taxon>
        <taxon>Oppiella</taxon>
    </lineage>
</organism>
<dbReference type="GO" id="GO:0016620">
    <property type="term" value="F:oxidoreductase activity, acting on the aldehyde or oxo group of donors, NAD or NADP as acceptor"/>
    <property type="evidence" value="ECO:0007669"/>
    <property type="project" value="InterPro"/>
</dbReference>
<dbReference type="Proteomes" id="UP000728032">
    <property type="component" value="Unassembled WGS sequence"/>
</dbReference>
<evidence type="ECO:0000313" key="3">
    <source>
        <dbReference type="Proteomes" id="UP000728032"/>
    </source>
</evidence>
<dbReference type="InterPro" id="IPR015590">
    <property type="entry name" value="Aldehyde_DH_dom"/>
</dbReference>
<evidence type="ECO:0000313" key="2">
    <source>
        <dbReference type="EMBL" id="CAD7653287.1"/>
    </source>
</evidence>
<dbReference type="InterPro" id="IPR016162">
    <property type="entry name" value="Ald_DH_N"/>
</dbReference>
<proteinExistence type="predicted"/>
<dbReference type="Gene3D" id="3.40.309.10">
    <property type="entry name" value="Aldehyde Dehydrogenase, Chain A, domain 2"/>
    <property type="match status" value="1"/>
</dbReference>
<dbReference type="EMBL" id="OC921316">
    <property type="protein sequence ID" value="CAD7653287.1"/>
    <property type="molecule type" value="Genomic_DNA"/>
</dbReference>
<dbReference type="InterPro" id="IPR016161">
    <property type="entry name" value="Ald_DH/histidinol_DH"/>
</dbReference>
<sequence length="234" mass="26229">SFHLLGREEGAKLLTGGKRWGSEGYYIEPTVFTDVTDNMKIAREEIFGPVQSIFKFKTLEEVIERANDTTYGLAAGAFTNDLKKALTLTEALEAGNVWINTFLSIRPQTPFGGYKQSGIGRECGEEALHEYLETKSEMRAEAIRLSEVMASNLALTDIISEFVKHFVRQYFLFRRFSVPSFLSCCIALSMSDLYGDPFCSPIAYSRRLISCLSSMAVSSQFWSIAYSLATDSYT</sequence>
<dbReference type="InterPro" id="IPR016163">
    <property type="entry name" value="Ald_DH_C"/>
</dbReference>
<name>A0A7R9M567_9ACAR</name>
<dbReference type="OrthoDB" id="6420157at2759"/>
<dbReference type="Pfam" id="PF00171">
    <property type="entry name" value="Aldedh"/>
    <property type="match status" value="1"/>
</dbReference>
<feature type="domain" description="Aldehyde dehydrogenase" evidence="1">
    <location>
        <begin position="6"/>
        <end position="136"/>
    </location>
</feature>
<dbReference type="PANTHER" id="PTHR11699">
    <property type="entry name" value="ALDEHYDE DEHYDROGENASE-RELATED"/>
    <property type="match status" value="1"/>
</dbReference>
<dbReference type="Gene3D" id="3.40.605.10">
    <property type="entry name" value="Aldehyde Dehydrogenase, Chain A, domain 1"/>
    <property type="match status" value="1"/>
</dbReference>
<feature type="non-terminal residue" evidence="2">
    <location>
        <position position="1"/>
    </location>
</feature>
<protein>
    <recommendedName>
        <fullName evidence="1">Aldehyde dehydrogenase domain-containing protein</fullName>
    </recommendedName>
</protein>
<dbReference type="SUPFAM" id="SSF53720">
    <property type="entry name" value="ALDH-like"/>
    <property type="match status" value="1"/>
</dbReference>
<dbReference type="EMBL" id="CAJPVJ010006491">
    <property type="protein sequence ID" value="CAG2170474.1"/>
    <property type="molecule type" value="Genomic_DNA"/>
</dbReference>
<accession>A0A7R9M567</accession>
<keyword evidence="3" id="KW-1185">Reference proteome</keyword>
<reference evidence="2" key="1">
    <citation type="submission" date="2020-11" db="EMBL/GenBank/DDBJ databases">
        <authorList>
            <person name="Tran Van P."/>
        </authorList>
    </citation>
    <scope>NUCLEOTIDE SEQUENCE</scope>
</reference>
<evidence type="ECO:0000259" key="1">
    <source>
        <dbReference type="Pfam" id="PF00171"/>
    </source>
</evidence>
<gene>
    <name evidence="2" type="ORF">ONB1V03_LOCUS9944</name>
</gene>